<dbReference type="RefSeq" id="WP_012797628.1">
    <property type="nucleotide sequence ID" value="NC_013165.1"/>
</dbReference>
<proteinExistence type="inferred from homology"/>
<dbReference type="PANTHER" id="PTHR30283:SF4">
    <property type="entry name" value="PEROXIDE STRESS RESISTANCE PROTEIN YAAA"/>
    <property type="match status" value="1"/>
</dbReference>
<dbReference type="PANTHER" id="PTHR30283">
    <property type="entry name" value="PEROXIDE STRESS RESPONSE PROTEIN YAAA"/>
    <property type="match status" value="1"/>
</dbReference>
<keyword evidence="3" id="KW-1185">Reference proteome</keyword>
<dbReference type="EMBL" id="CP001684">
    <property type="protein sequence ID" value="ACV21522.1"/>
    <property type="molecule type" value="Genomic_DNA"/>
</dbReference>
<dbReference type="AlphaFoldDB" id="C7N301"/>
<dbReference type="GO" id="GO:0033194">
    <property type="term" value="P:response to hydroperoxide"/>
    <property type="evidence" value="ECO:0007669"/>
    <property type="project" value="TreeGrafter"/>
</dbReference>
<dbReference type="InterPro" id="IPR005583">
    <property type="entry name" value="YaaA"/>
</dbReference>
<gene>
    <name evidence="2" type="ordered locus">Shel_04620</name>
</gene>
<evidence type="ECO:0000313" key="2">
    <source>
        <dbReference type="EMBL" id="ACV21522.1"/>
    </source>
</evidence>
<organism evidence="2 3">
    <name type="scientific">Slackia heliotrinireducens (strain ATCC 29202 / DSM 20476 / NCTC 11029 / RHS 1)</name>
    <name type="common">Peptococcus heliotrinreducens</name>
    <dbReference type="NCBI Taxonomy" id="471855"/>
    <lineage>
        <taxon>Bacteria</taxon>
        <taxon>Bacillati</taxon>
        <taxon>Actinomycetota</taxon>
        <taxon>Coriobacteriia</taxon>
        <taxon>Eggerthellales</taxon>
        <taxon>Eggerthellaceae</taxon>
        <taxon>Slackia</taxon>
    </lineage>
</organism>
<protein>
    <recommendedName>
        <fullName evidence="1">UPF0246 protein Shel_04620</fullName>
    </recommendedName>
</protein>
<dbReference type="HOGENOM" id="CLU_061989_1_0_11"/>
<dbReference type="KEGG" id="shi:Shel_04620"/>
<name>C7N301_SLAHD</name>
<reference evidence="2 3" key="1">
    <citation type="journal article" date="2009" name="Stand. Genomic Sci.">
        <title>Complete genome sequence of Slackia heliotrinireducens type strain (RHS 1).</title>
        <authorList>
            <person name="Pukall R."/>
            <person name="Lapidus A."/>
            <person name="Nolan M."/>
            <person name="Copeland A."/>
            <person name="Glavina Del Rio T."/>
            <person name="Lucas S."/>
            <person name="Chen F."/>
            <person name="Tice H."/>
            <person name="Cheng J.F."/>
            <person name="Chertkov O."/>
            <person name="Bruce D."/>
            <person name="Goodwin L."/>
            <person name="Kuske C."/>
            <person name="Brettin T."/>
            <person name="Detter J.C."/>
            <person name="Han C."/>
            <person name="Pitluck S."/>
            <person name="Pati A."/>
            <person name="Mavrommatis K."/>
            <person name="Ivanova N."/>
            <person name="Ovchinnikova G."/>
            <person name="Chen A."/>
            <person name="Palaniappan K."/>
            <person name="Schneider S."/>
            <person name="Rohde M."/>
            <person name="Chain P."/>
            <person name="D'haeseleer P."/>
            <person name="Goker M."/>
            <person name="Bristow J."/>
            <person name="Eisen J.A."/>
            <person name="Markowitz V."/>
            <person name="Kyrpides N.C."/>
            <person name="Klenk H.P."/>
            <person name="Hugenholtz P."/>
        </authorList>
    </citation>
    <scope>NUCLEOTIDE SEQUENCE [LARGE SCALE GENOMIC DNA]</scope>
    <source>
        <strain evidence="3">ATCC 29202 / DSM 20476 / NCTC 11029 / RHS 1</strain>
    </source>
</reference>
<dbReference type="NCBIfam" id="NF002543">
    <property type="entry name" value="PRK02101.1-4"/>
    <property type="match status" value="1"/>
</dbReference>
<evidence type="ECO:0000256" key="1">
    <source>
        <dbReference type="HAMAP-Rule" id="MF_00652"/>
    </source>
</evidence>
<dbReference type="HAMAP" id="MF_00652">
    <property type="entry name" value="UPF0246"/>
    <property type="match status" value="1"/>
</dbReference>
<dbReference type="GO" id="GO:0005829">
    <property type="term" value="C:cytosol"/>
    <property type="evidence" value="ECO:0007669"/>
    <property type="project" value="TreeGrafter"/>
</dbReference>
<evidence type="ECO:0000313" key="3">
    <source>
        <dbReference type="Proteomes" id="UP000002026"/>
    </source>
</evidence>
<dbReference type="eggNOG" id="COG3022">
    <property type="taxonomic scope" value="Bacteria"/>
</dbReference>
<sequence length="260" mass="29348">MDLKFIVSPAKKMNVDDMFAWRGMPRFIDRTRLVAEALHRLTFDELQKLWNCSDALAQQNFERLRTCEPGTGWDTGECGLLTPAIMAYEGIQYQNMAPTVMNDDSLEYIQDHLRILSGFYGMLRPFDAVIPYRLEMQAKLQVEGAKDLYAFWGSSLYDAIAEECAGNGAIINIASVEYSKAVTPHIRPDGPQVITCLFGDITDAGKLRQRSTYAKAARGSFVRWCAENVVDTLDDLRRFDAGYRFDPDRSTPGTLVFVEA</sequence>
<dbReference type="Pfam" id="PF03883">
    <property type="entry name" value="H2O2_YaaD"/>
    <property type="match status" value="1"/>
</dbReference>
<dbReference type="Proteomes" id="UP000002026">
    <property type="component" value="Chromosome"/>
</dbReference>
<comment type="similarity">
    <text evidence="1">Belongs to the UPF0246 family.</text>
</comment>
<dbReference type="STRING" id="471855.Shel_04620"/>
<accession>C7N301</accession>